<feature type="transmembrane region" description="Helical" evidence="1">
    <location>
        <begin position="205"/>
        <end position="224"/>
    </location>
</feature>
<keyword evidence="1" id="KW-0812">Transmembrane</keyword>
<organism evidence="2 3">
    <name type="scientific">Rhodococcus artemisiae</name>
    <dbReference type="NCBI Taxonomy" id="714159"/>
    <lineage>
        <taxon>Bacteria</taxon>
        <taxon>Bacillati</taxon>
        <taxon>Actinomycetota</taxon>
        <taxon>Actinomycetes</taxon>
        <taxon>Mycobacteriales</taxon>
        <taxon>Nocardiaceae</taxon>
        <taxon>Rhodococcus</taxon>
    </lineage>
</organism>
<evidence type="ECO:0008006" key="4">
    <source>
        <dbReference type="Google" id="ProtNLM"/>
    </source>
</evidence>
<sequence>MIRTRWWPFAATTVLVVLLAWTGVIPTWPGLVHLVALPPLDMFADLRVLLVATDSWPQFLFLLTVVGACRIALLAWLMGGMHRWRVAMAFYAIAFAPTALAAFSATASYAVLYSRIFWPAVTLIAAMVLIVGPVPWQGAGTLRSSMTLTWRRGLRVEVMIPYGAAIVLLGAVADTWSAIPLVPVSALVTGIAIRMMERPPVRRPLVALAATVAVFAASWTVFVATRSYDTPEPGPRQAGSLLILSGINSKSGRGAIHATDVHQLGYTCDQVYYFSYAGPGDGQPQRDATCPIRTGAPYEPDDTQVAFAQQVDLFVEQAEPLPRPLVVAAHSHAAWVVWDAVAAGRVEVDGLLLVGPFASTPLGYPPPGLRAPKAVLGDLLRWAAPITDLVDFNFDPDSPAARDLLATPGAAESIFAQQMDARALSLTSTTDLPLMPHGWHLDVERNGCPARVAHPYLPKSPQFEDAAIRFLNHRAPPPCPVWRDWGAVLAHSFGPPTAPHADMASEPATTRP</sequence>
<accession>A0ABU7LIS3</accession>
<feature type="transmembrane region" description="Helical" evidence="1">
    <location>
        <begin position="58"/>
        <end position="77"/>
    </location>
</feature>
<evidence type="ECO:0000256" key="1">
    <source>
        <dbReference type="SAM" id="Phobius"/>
    </source>
</evidence>
<name>A0ABU7LIS3_9NOCA</name>
<feature type="transmembrane region" description="Helical" evidence="1">
    <location>
        <begin position="89"/>
        <end position="110"/>
    </location>
</feature>
<dbReference type="RefSeq" id="WP_330136612.1">
    <property type="nucleotide sequence ID" value="NZ_JAUTXY010000018.1"/>
</dbReference>
<dbReference type="Gene3D" id="3.40.50.1820">
    <property type="entry name" value="alpha/beta hydrolase"/>
    <property type="match status" value="1"/>
</dbReference>
<proteinExistence type="predicted"/>
<feature type="transmembrane region" description="Helical" evidence="1">
    <location>
        <begin position="116"/>
        <end position="134"/>
    </location>
</feature>
<comment type="caution">
    <text evidence="2">The sequence shown here is derived from an EMBL/GenBank/DDBJ whole genome shotgun (WGS) entry which is preliminary data.</text>
</comment>
<dbReference type="InterPro" id="IPR029058">
    <property type="entry name" value="AB_hydrolase_fold"/>
</dbReference>
<feature type="transmembrane region" description="Helical" evidence="1">
    <location>
        <begin position="154"/>
        <end position="172"/>
    </location>
</feature>
<feature type="transmembrane region" description="Helical" evidence="1">
    <location>
        <begin position="178"/>
        <end position="196"/>
    </location>
</feature>
<keyword evidence="3" id="KW-1185">Reference proteome</keyword>
<dbReference type="EMBL" id="JAUTXY010000018">
    <property type="protein sequence ID" value="MEE2061455.1"/>
    <property type="molecule type" value="Genomic_DNA"/>
</dbReference>
<evidence type="ECO:0000313" key="3">
    <source>
        <dbReference type="Proteomes" id="UP001336020"/>
    </source>
</evidence>
<dbReference type="SUPFAM" id="SSF53474">
    <property type="entry name" value="alpha/beta-Hydrolases"/>
    <property type="match status" value="1"/>
</dbReference>
<reference evidence="2 3" key="1">
    <citation type="submission" date="2023-07" db="EMBL/GenBank/DDBJ databases">
        <authorList>
            <person name="Girao M."/>
            <person name="Carvalho M.F."/>
        </authorList>
    </citation>
    <scope>NUCLEOTIDE SEQUENCE [LARGE SCALE GENOMIC DNA]</scope>
    <source>
        <strain evidence="2 3">YIM65754</strain>
    </source>
</reference>
<protein>
    <recommendedName>
        <fullName evidence="4">Alpha/beta hydrolase family protein</fullName>
    </recommendedName>
</protein>
<keyword evidence="1" id="KW-1133">Transmembrane helix</keyword>
<keyword evidence="1" id="KW-0472">Membrane</keyword>
<gene>
    <name evidence="2" type="ORF">Q7514_28415</name>
</gene>
<dbReference type="Proteomes" id="UP001336020">
    <property type="component" value="Unassembled WGS sequence"/>
</dbReference>
<evidence type="ECO:0000313" key="2">
    <source>
        <dbReference type="EMBL" id="MEE2061455.1"/>
    </source>
</evidence>